<dbReference type="WBParaSite" id="MhA1_Contig417.frz3.gene23">
    <property type="protein sequence ID" value="MhA1_Contig417.frz3.gene23"/>
    <property type="gene ID" value="MhA1_Contig417.frz3.gene23"/>
</dbReference>
<keyword evidence="1" id="KW-1185">Reference proteome</keyword>
<proteinExistence type="predicted"/>
<protein>
    <submittedName>
        <fullName evidence="2">Ovule protein</fullName>
    </submittedName>
</protein>
<organism evidence="1 2">
    <name type="scientific">Meloidogyne hapla</name>
    <name type="common">Root-knot nematode worm</name>
    <dbReference type="NCBI Taxonomy" id="6305"/>
    <lineage>
        <taxon>Eukaryota</taxon>
        <taxon>Metazoa</taxon>
        <taxon>Ecdysozoa</taxon>
        <taxon>Nematoda</taxon>
        <taxon>Chromadorea</taxon>
        <taxon>Rhabditida</taxon>
        <taxon>Tylenchina</taxon>
        <taxon>Tylenchomorpha</taxon>
        <taxon>Tylenchoidea</taxon>
        <taxon>Meloidogynidae</taxon>
        <taxon>Meloidogyninae</taxon>
        <taxon>Meloidogyne</taxon>
    </lineage>
</organism>
<sequence length="149" mass="16774">MSEPIATYGVDDSHTSTHCSPLCMCTPPKVLQKHQQANNNFSNNQHNKFCDVFSIKNGHEKFFKIFKHEVRAMNRIRKRKAESALLDPELQSIGCGIDDVNKSKLMDGQNKDDEDHLSVPVTSDSFQLDLPCYARVLGGQVIEKLAGRK</sequence>
<dbReference type="AlphaFoldDB" id="A0A1I8BQ74"/>
<name>A0A1I8BQ74_MELHA</name>
<evidence type="ECO:0000313" key="1">
    <source>
        <dbReference type="Proteomes" id="UP000095281"/>
    </source>
</evidence>
<dbReference type="Proteomes" id="UP000095281">
    <property type="component" value="Unplaced"/>
</dbReference>
<accession>A0A1I8BQ74</accession>
<evidence type="ECO:0000313" key="2">
    <source>
        <dbReference type="WBParaSite" id="MhA1_Contig417.frz3.gene23"/>
    </source>
</evidence>
<reference evidence="2" key="1">
    <citation type="submission" date="2016-11" db="UniProtKB">
        <authorList>
            <consortium name="WormBaseParasite"/>
        </authorList>
    </citation>
    <scope>IDENTIFICATION</scope>
</reference>